<organism evidence="2 3">
    <name type="scientific">Aquimarina intermedia</name>
    <dbReference type="NCBI Taxonomy" id="350814"/>
    <lineage>
        <taxon>Bacteria</taxon>
        <taxon>Pseudomonadati</taxon>
        <taxon>Bacteroidota</taxon>
        <taxon>Flavobacteriia</taxon>
        <taxon>Flavobacteriales</taxon>
        <taxon>Flavobacteriaceae</taxon>
        <taxon>Aquimarina</taxon>
    </lineage>
</organism>
<feature type="chain" id="PRO_5024448808" evidence="1">
    <location>
        <begin position="21"/>
        <end position="412"/>
    </location>
</feature>
<name>A0A5S5BXH7_9FLAO</name>
<reference evidence="2 3" key="1">
    <citation type="submission" date="2019-07" db="EMBL/GenBank/DDBJ databases">
        <title>Genomic Encyclopedia of Archaeal and Bacterial Type Strains, Phase II (KMG-II): from individual species to whole genera.</title>
        <authorList>
            <person name="Goeker M."/>
        </authorList>
    </citation>
    <scope>NUCLEOTIDE SEQUENCE [LARGE SCALE GENOMIC DNA]</scope>
    <source>
        <strain evidence="2 3">DSM 17527</strain>
    </source>
</reference>
<evidence type="ECO:0000256" key="1">
    <source>
        <dbReference type="SAM" id="SignalP"/>
    </source>
</evidence>
<comment type="caution">
    <text evidence="2">The sequence shown here is derived from an EMBL/GenBank/DDBJ whole genome shotgun (WGS) entry which is preliminary data.</text>
</comment>
<protein>
    <submittedName>
        <fullName evidence="2">Uncharacterized protein</fullName>
    </submittedName>
</protein>
<sequence>MKFNTTLLLLIFLNLTAAVAQVKIGDNPNQIDANSLLELESSNKVLVLSRVSTTQMNAITPLNGALVYNTDQDCVYQYTGSTWESLCSIIETTTLLLDNNDGTFSYTNEAGTTVNINKAFLTNNGDGTFTFDNGNGSPVNFVGTDSQTAVQVAFDDTASTLGATDVQGAIDALAASNAADGDTNSTNEIQNINQVLTVDNNAGGLVIDNIGAPIDGNDATNKTYVDTAITAAAADGSETIVTAGTDISVTGTGTTANPYIVNSTFTEVDGSTTNEIQNSAQVNLSTPLDVDGDTVNETTVQEAIADLSTAVAADGDTDATNEIQNINEVLADGNNAGGLVIDNIGAPIDGNDAANKNYVDTAITAAAADGSETIVTAGTDISVTGTGTTANPYIVNSTFTEVDGSTSNEIQN</sequence>
<accession>A0A5S5BXH7</accession>
<evidence type="ECO:0000313" key="3">
    <source>
        <dbReference type="Proteomes" id="UP000324376"/>
    </source>
</evidence>
<dbReference type="RefSeq" id="WP_211356723.1">
    <property type="nucleotide sequence ID" value="NZ_VNHU01000010.1"/>
</dbReference>
<feature type="signal peptide" evidence="1">
    <location>
        <begin position="1"/>
        <end position="20"/>
    </location>
</feature>
<keyword evidence="3" id="KW-1185">Reference proteome</keyword>
<dbReference type="AlphaFoldDB" id="A0A5S5BXH7"/>
<evidence type="ECO:0000313" key="2">
    <source>
        <dbReference type="EMBL" id="TYP71038.1"/>
    </source>
</evidence>
<dbReference type="Proteomes" id="UP000324376">
    <property type="component" value="Unassembled WGS sequence"/>
</dbReference>
<gene>
    <name evidence="2" type="ORF">BD809_11098</name>
</gene>
<keyword evidence="1" id="KW-0732">Signal</keyword>
<dbReference type="EMBL" id="VNHU01000010">
    <property type="protein sequence ID" value="TYP71038.1"/>
    <property type="molecule type" value="Genomic_DNA"/>
</dbReference>
<feature type="non-terminal residue" evidence="2">
    <location>
        <position position="412"/>
    </location>
</feature>
<proteinExistence type="predicted"/>